<accession>A0A0A1Z730</accession>
<protein>
    <recommendedName>
        <fullName evidence="3">Helix-turn-helix domain-containing protein</fullName>
    </recommendedName>
</protein>
<dbReference type="Pfam" id="PF13730">
    <property type="entry name" value="HTH_36"/>
    <property type="match status" value="1"/>
</dbReference>
<sequence>MSELELSVDAATGQEPQDQLKSNTYWFHIFQAMVDHELAKLGPYAFAVYCVIKSHCDLRTGLSIPSIPTIARKAGISPRQAMREIKTLETRGYISRTRSRKHNEYRLTEKIAISDSQGRPRGQAQWEYRPAQIKSTVEELKRMLFNREAVGQGIHIENLQIIGNQTNIGFQISQTDLDHLAESNPDIYTKLLSIRNSIRERKATKT</sequence>
<dbReference type="AlphaFoldDB" id="A0A0A1Z730"/>
<organism evidence="1 2">
    <name type="scientific">Pseudomonas fluorescens LMG 5329</name>
    <dbReference type="NCBI Taxonomy" id="1324332"/>
    <lineage>
        <taxon>Bacteria</taxon>
        <taxon>Pseudomonadati</taxon>
        <taxon>Pseudomonadota</taxon>
        <taxon>Gammaproteobacteria</taxon>
        <taxon>Pseudomonadales</taxon>
        <taxon>Pseudomonadaceae</taxon>
        <taxon>Pseudomonas</taxon>
    </lineage>
</organism>
<name>A0A0A1Z730_PSEFL</name>
<evidence type="ECO:0000313" key="2">
    <source>
        <dbReference type="Proteomes" id="UP000030060"/>
    </source>
</evidence>
<dbReference type="Gene3D" id="1.10.10.10">
    <property type="entry name" value="Winged helix-like DNA-binding domain superfamily/Winged helix DNA-binding domain"/>
    <property type="match status" value="1"/>
</dbReference>
<dbReference type="SUPFAM" id="SSF46785">
    <property type="entry name" value="Winged helix' DNA-binding domain"/>
    <property type="match status" value="1"/>
</dbReference>
<dbReference type="RefSeq" id="WP_038843992.1">
    <property type="nucleotide sequence ID" value="NZ_ASGY01000046.1"/>
</dbReference>
<dbReference type="InterPro" id="IPR036390">
    <property type="entry name" value="WH_DNA-bd_sf"/>
</dbReference>
<dbReference type="OrthoDB" id="6854323at2"/>
<gene>
    <name evidence="1" type="ORF">K814_0106310</name>
</gene>
<evidence type="ECO:0008006" key="3">
    <source>
        <dbReference type="Google" id="ProtNLM"/>
    </source>
</evidence>
<reference evidence="1 2" key="1">
    <citation type="journal article" date="2013" name="Genome Announc.">
        <title>Draft Genome Sequence of Pseudomonas fluorescens LMG 5329, a White Line-Inducing Principle-Producing Bioindicator for the Mushroom Pathogen Pseudomonas tolaasii.</title>
        <authorList>
            <person name="Ghequire M.G."/>
            <person name="Rokni-Zadeh H."/>
            <person name="Zarrineh P."/>
            <person name="De Mot R."/>
        </authorList>
    </citation>
    <scope>NUCLEOTIDE SEQUENCE [LARGE SCALE GENOMIC DNA]</scope>
    <source>
        <strain evidence="1 2">LMG 5329</strain>
    </source>
</reference>
<dbReference type="InterPro" id="IPR036388">
    <property type="entry name" value="WH-like_DNA-bd_sf"/>
</dbReference>
<dbReference type="EMBL" id="ASGY01000046">
    <property type="protein sequence ID" value="KGE68791.1"/>
    <property type="molecule type" value="Genomic_DNA"/>
</dbReference>
<proteinExistence type="predicted"/>
<dbReference type="Proteomes" id="UP000030060">
    <property type="component" value="Unassembled WGS sequence"/>
</dbReference>
<comment type="caution">
    <text evidence="1">The sequence shown here is derived from an EMBL/GenBank/DDBJ whole genome shotgun (WGS) entry which is preliminary data.</text>
</comment>
<evidence type="ECO:0000313" key="1">
    <source>
        <dbReference type="EMBL" id="KGE68791.1"/>
    </source>
</evidence>